<gene>
    <name evidence="1" type="ORF">PODLI_1B006036</name>
</gene>
<sequence length="122" mass="13465">MPGDLGVLEGVGTPLPNPHKRFHPDGLVFSFRPGRKGTRYQGLRPTLAGILFSQGETQQASDKELSTFSSHELILPAPLHWHYKANTGAHPTWFGTQSRSPGKVGARHVVSTVRPLENSHWH</sequence>
<dbReference type="EMBL" id="OX395134">
    <property type="protein sequence ID" value="CAI5784919.1"/>
    <property type="molecule type" value="Genomic_DNA"/>
</dbReference>
<evidence type="ECO:0000313" key="2">
    <source>
        <dbReference type="Proteomes" id="UP001178461"/>
    </source>
</evidence>
<organism evidence="1 2">
    <name type="scientific">Podarcis lilfordi</name>
    <name type="common">Lilford's wall lizard</name>
    <dbReference type="NCBI Taxonomy" id="74358"/>
    <lineage>
        <taxon>Eukaryota</taxon>
        <taxon>Metazoa</taxon>
        <taxon>Chordata</taxon>
        <taxon>Craniata</taxon>
        <taxon>Vertebrata</taxon>
        <taxon>Euteleostomi</taxon>
        <taxon>Lepidosauria</taxon>
        <taxon>Squamata</taxon>
        <taxon>Bifurcata</taxon>
        <taxon>Unidentata</taxon>
        <taxon>Episquamata</taxon>
        <taxon>Laterata</taxon>
        <taxon>Lacertibaenia</taxon>
        <taxon>Lacertidae</taxon>
        <taxon>Podarcis</taxon>
    </lineage>
</organism>
<proteinExistence type="predicted"/>
<evidence type="ECO:0000313" key="1">
    <source>
        <dbReference type="EMBL" id="CAI5784919.1"/>
    </source>
</evidence>
<name>A0AA35KWT4_9SAUR</name>
<accession>A0AA35KWT4</accession>
<protein>
    <submittedName>
        <fullName evidence="1">Uncharacterized protein</fullName>
    </submittedName>
</protein>
<reference evidence="1" key="1">
    <citation type="submission" date="2022-12" db="EMBL/GenBank/DDBJ databases">
        <authorList>
            <person name="Alioto T."/>
            <person name="Alioto T."/>
            <person name="Gomez Garrido J."/>
        </authorList>
    </citation>
    <scope>NUCLEOTIDE SEQUENCE</scope>
</reference>
<dbReference type="AlphaFoldDB" id="A0AA35KWT4"/>
<dbReference type="Proteomes" id="UP001178461">
    <property type="component" value="Chromosome 9"/>
</dbReference>
<keyword evidence="2" id="KW-1185">Reference proteome</keyword>